<proteinExistence type="predicted"/>
<accession>A0AAV0MDC0</accession>
<organism evidence="1 2">
    <name type="scientific">Linum tenue</name>
    <dbReference type="NCBI Taxonomy" id="586396"/>
    <lineage>
        <taxon>Eukaryota</taxon>
        <taxon>Viridiplantae</taxon>
        <taxon>Streptophyta</taxon>
        <taxon>Embryophyta</taxon>
        <taxon>Tracheophyta</taxon>
        <taxon>Spermatophyta</taxon>
        <taxon>Magnoliopsida</taxon>
        <taxon>eudicotyledons</taxon>
        <taxon>Gunneridae</taxon>
        <taxon>Pentapetalae</taxon>
        <taxon>rosids</taxon>
        <taxon>fabids</taxon>
        <taxon>Malpighiales</taxon>
        <taxon>Linaceae</taxon>
        <taxon>Linum</taxon>
    </lineage>
</organism>
<comment type="caution">
    <text evidence="1">The sequence shown here is derived from an EMBL/GenBank/DDBJ whole genome shotgun (WGS) entry which is preliminary data.</text>
</comment>
<gene>
    <name evidence="1" type="ORF">LITE_LOCUS28228</name>
</gene>
<name>A0AAV0MDC0_9ROSI</name>
<evidence type="ECO:0000313" key="1">
    <source>
        <dbReference type="EMBL" id="CAI0444747.1"/>
    </source>
</evidence>
<keyword evidence="2" id="KW-1185">Reference proteome</keyword>
<evidence type="ECO:0000313" key="2">
    <source>
        <dbReference type="Proteomes" id="UP001154282"/>
    </source>
</evidence>
<dbReference type="EMBL" id="CAMGYJ010000007">
    <property type="protein sequence ID" value="CAI0444747.1"/>
    <property type="molecule type" value="Genomic_DNA"/>
</dbReference>
<dbReference type="Proteomes" id="UP001154282">
    <property type="component" value="Unassembled WGS sequence"/>
</dbReference>
<dbReference type="AlphaFoldDB" id="A0AAV0MDC0"/>
<reference evidence="1" key="1">
    <citation type="submission" date="2022-08" db="EMBL/GenBank/DDBJ databases">
        <authorList>
            <person name="Gutierrez-Valencia J."/>
        </authorList>
    </citation>
    <scope>NUCLEOTIDE SEQUENCE</scope>
</reference>
<protein>
    <submittedName>
        <fullName evidence="1">Uncharacterized protein</fullName>
    </submittedName>
</protein>
<feature type="non-terminal residue" evidence="1">
    <location>
        <position position="74"/>
    </location>
</feature>
<sequence length="74" mass="8640">MVHIDMYSQPWRTYPYETTIDYLDWFVAHSHCRVLRDDGDADRLVDSAVRARDLLYTFAPAVRAAAGTEEEFLE</sequence>